<evidence type="ECO:0000313" key="6">
    <source>
        <dbReference type="Proteomes" id="UP000543556"/>
    </source>
</evidence>
<dbReference type="SUPFAM" id="SSF51419">
    <property type="entry name" value="PLP-binding barrel"/>
    <property type="match status" value="1"/>
</dbReference>
<accession>A0A7Y7M062</accession>
<dbReference type="PANTHER" id="PTHR10146:SF14">
    <property type="entry name" value="PYRIDOXAL PHOSPHATE HOMEOSTASIS PROTEIN"/>
    <property type="match status" value="1"/>
</dbReference>
<comment type="similarity">
    <text evidence="2">Belongs to the pyridoxal phosphate-binding protein YggS/PROSC family.</text>
</comment>
<comment type="caution">
    <text evidence="5">The sequence shown here is derived from an EMBL/GenBank/DDBJ whole genome shotgun (WGS) entry which is preliminary data.</text>
</comment>
<dbReference type="AlphaFoldDB" id="A0A7Y7M062"/>
<reference evidence="5 6" key="1">
    <citation type="submission" date="2020-02" db="EMBL/GenBank/DDBJ databases">
        <title>Genome sequence of strain AETb3-4.</title>
        <authorList>
            <person name="Gao J."/>
            <person name="Zhang X."/>
        </authorList>
    </citation>
    <scope>NUCLEOTIDE SEQUENCE [LARGE SCALE GENOMIC DNA]</scope>
    <source>
        <strain evidence="5 6">AETb3-4</strain>
    </source>
</reference>
<feature type="region of interest" description="Disordered" evidence="4">
    <location>
        <begin position="144"/>
        <end position="175"/>
    </location>
</feature>
<proteinExistence type="inferred from homology"/>
<dbReference type="PROSITE" id="PS01211">
    <property type="entry name" value="UPF0001"/>
    <property type="match status" value="1"/>
</dbReference>
<evidence type="ECO:0000256" key="3">
    <source>
        <dbReference type="PIRSR" id="PIRSR004848-1"/>
    </source>
</evidence>
<keyword evidence="6" id="KW-1185">Reference proteome</keyword>
<dbReference type="PIRSF" id="PIRSF004848">
    <property type="entry name" value="YBL036c_PLPDEIII"/>
    <property type="match status" value="1"/>
</dbReference>
<evidence type="ECO:0000313" key="5">
    <source>
        <dbReference type="EMBL" id="NVM95408.1"/>
    </source>
</evidence>
<protein>
    <recommendedName>
        <fullName evidence="2">Pyridoxal phosphate homeostasis protein</fullName>
        <shortName evidence="2">PLP homeostasis protein</shortName>
    </recommendedName>
</protein>
<dbReference type="InterPro" id="IPR029066">
    <property type="entry name" value="PLP-binding_barrel"/>
</dbReference>
<dbReference type="Gene3D" id="3.20.20.10">
    <property type="entry name" value="Alanine racemase"/>
    <property type="match status" value="1"/>
</dbReference>
<gene>
    <name evidence="5" type="ORF">G6034_10870</name>
</gene>
<dbReference type="RefSeq" id="WP_176635131.1">
    <property type="nucleotide sequence ID" value="NZ_JAAMFM010000014.1"/>
</dbReference>
<keyword evidence="1 2" id="KW-0663">Pyridoxal phosphate</keyword>
<evidence type="ECO:0000256" key="4">
    <source>
        <dbReference type="SAM" id="MobiDB-lite"/>
    </source>
</evidence>
<dbReference type="HAMAP" id="MF_02087">
    <property type="entry name" value="PLP_homeostasis"/>
    <property type="match status" value="1"/>
</dbReference>
<dbReference type="PANTHER" id="PTHR10146">
    <property type="entry name" value="PROLINE SYNTHETASE CO-TRANSCRIBED BACTERIAL HOMOLOG PROTEIN"/>
    <property type="match status" value="1"/>
</dbReference>
<feature type="modified residue" description="N6-(pyridoxal phosphate)lysine" evidence="2 3">
    <location>
        <position position="42"/>
    </location>
</feature>
<dbReference type="Proteomes" id="UP000543556">
    <property type="component" value="Unassembled WGS sequence"/>
</dbReference>
<comment type="cofactor">
    <cofactor evidence="3">
        <name>pyridoxal 5'-phosphate</name>
        <dbReference type="ChEBI" id="CHEBI:597326"/>
    </cofactor>
</comment>
<name>A0A7Y7M062_9MICC</name>
<comment type="function">
    <text evidence="2">Pyridoxal 5'-phosphate (PLP)-binding protein, which is involved in PLP homeostasis.</text>
</comment>
<feature type="compositionally biased region" description="Gly residues" evidence="4">
    <location>
        <begin position="144"/>
        <end position="171"/>
    </location>
</feature>
<evidence type="ECO:0000256" key="1">
    <source>
        <dbReference type="ARBA" id="ARBA00022898"/>
    </source>
</evidence>
<dbReference type="InterPro" id="IPR011078">
    <property type="entry name" value="PyrdxlP_homeostasis"/>
</dbReference>
<evidence type="ECO:0000256" key="2">
    <source>
        <dbReference type="HAMAP-Rule" id="MF_02087"/>
    </source>
</evidence>
<dbReference type="EMBL" id="JAAMFM010000014">
    <property type="protein sequence ID" value="NVM95408.1"/>
    <property type="molecule type" value="Genomic_DNA"/>
</dbReference>
<organism evidence="5 6">
    <name type="scientific">Arthrobacter wenxiniae</name>
    <dbReference type="NCBI Taxonomy" id="2713570"/>
    <lineage>
        <taxon>Bacteria</taxon>
        <taxon>Bacillati</taxon>
        <taxon>Actinomycetota</taxon>
        <taxon>Actinomycetes</taxon>
        <taxon>Micrococcales</taxon>
        <taxon>Micrococcaceae</taxon>
        <taxon>Arthrobacter</taxon>
    </lineage>
</organism>
<sequence>MNTTDSRTAQLADNLAFVTERIRRAASAAGRADAPALIVVSKFHPAADVRVLRSLGVADVGENRDQEAAAKAAEVADPALRWHFIGQLQSNKATSVVRYAHSVHSVDRPGLVAALGRAMAAQQDVDGRAALECFIQVDLSRSGGGHPGGAHGGEGQGGALPRGAGPGGRGGAAPSAVPALADAVAGTPGLSLAGVMAVAPLGSDPSAAFALLAGISAALVRDHPGATGISAGMSGDLEQAIAAGATHLRVGSDILGPRPAVL</sequence>
<dbReference type="GO" id="GO:0030170">
    <property type="term" value="F:pyridoxal phosphate binding"/>
    <property type="evidence" value="ECO:0007669"/>
    <property type="project" value="UniProtKB-UniRule"/>
</dbReference>